<reference evidence="1" key="1">
    <citation type="submission" date="2023-04" db="EMBL/GenBank/DDBJ databases">
        <title>A chromosome-level genome assembly of the parasitoid wasp Eretmocerus hayati.</title>
        <authorList>
            <person name="Zhong Y."/>
            <person name="Liu S."/>
            <person name="Liu Y."/>
        </authorList>
    </citation>
    <scope>NUCLEOTIDE SEQUENCE</scope>
    <source>
        <strain evidence="1">ZJU_SS_LIU_2023</strain>
    </source>
</reference>
<protein>
    <submittedName>
        <fullName evidence="1">Uncharacterized protein</fullName>
    </submittedName>
</protein>
<sequence>MEPKKRSLVKVKKKMTREQMQMAIIKKRECDAKALAIVEQLLEPQIDPAWLTQNLKNINRCHMEDVIEERAITKLCGYVLCQKPLTIVINQQYHISLKDKKVYDVSKRKNFCSSSCFGASNYLLEQMLTSPLWLRDKEEIPDFQIFSKEVLKSNKSHGEEVDITIMEPCVKNEECKKRKTETSAEKPVDNNKTKHEREEDLTENSNKTGVSGCVENFVFETFKHININDHNTEVNNDEKINPEEHDCEQSNKKSGFTRNKTNDQNESTLNQSRESASQFVVNDSKSKESATISSRSTAVEDKSVAMSIKHLSESFAQQEQSEKLSSGAHTLSNALERSGKLDEIVKENSNICNQEETSSFSQTVIGKADDEKSNIISSHDSQTKFVHEKRLDERSSESLLETSEQKCNTETPIPISANTKRKHSKSHRETPSVSKNSSFNKNSDNVEIQEDENSKHQAKTQAKKLKRTKTEWRKKTSEAYNENLAFKVEQSFQEWVGEETIHFLFGDDTVKKKAIEKIQHQDRYSILCEKLNRLQFEDEQDDAQVLEKPSLKPAPHFEVLKEEGQKLDLKVRAFFQGKTTFERPENTVSEQNDADADTFLPLTDVHAPQTLRRKIFLDRLDQVLPDLLRTLAGNNEVYARASCNYTSVRCTAVKALVHTFSLSAKNIIFKSAEWTLVGLVIIKMLSLLDPWLATLLMTKQANMYTSMILTSYKLNPDYLSLFVSSFNPEMNPR</sequence>
<organism evidence="1 2">
    <name type="scientific">Eretmocerus hayati</name>
    <dbReference type="NCBI Taxonomy" id="131215"/>
    <lineage>
        <taxon>Eukaryota</taxon>
        <taxon>Metazoa</taxon>
        <taxon>Ecdysozoa</taxon>
        <taxon>Arthropoda</taxon>
        <taxon>Hexapoda</taxon>
        <taxon>Insecta</taxon>
        <taxon>Pterygota</taxon>
        <taxon>Neoptera</taxon>
        <taxon>Endopterygota</taxon>
        <taxon>Hymenoptera</taxon>
        <taxon>Apocrita</taxon>
        <taxon>Proctotrupomorpha</taxon>
        <taxon>Chalcidoidea</taxon>
        <taxon>Aphelinidae</taxon>
        <taxon>Aphelininae</taxon>
        <taxon>Eretmocerus</taxon>
    </lineage>
</organism>
<name>A0ACC2NAV8_9HYME</name>
<comment type="caution">
    <text evidence="1">The sequence shown here is derived from an EMBL/GenBank/DDBJ whole genome shotgun (WGS) entry which is preliminary data.</text>
</comment>
<dbReference type="Proteomes" id="UP001239111">
    <property type="component" value="Chromosome 4"/>
</dbReference>
<gene>
    <name evidence="1" type="ORF">QAD02_009145</name>
</gene>
<proteinExistence type="predicted"/>
<evidence type="ECO:0000313" key="1">
    <source>
        <dbReference type="EMBL" id="KAJ8667482.1"/>
    </source>
</evidence>
<keyword evidence="2" id="KW-1185">Reference proteome</keyword>
<dbReference type="EMBL" id="CM056744">
    <property type="protein sequence ID" value="KAJ8667482.1"/>
    <property type="molecule type" value="Genomic_DNA"/>
</dbReference>
<evidence type="ECO:0000313" key="2">
    <source>
        <dbReference type="Proteomes" id="UP001239111"/>
    </source>
</evidence>
<accession>A0ACC2NAV8</accession>